<keyword evidence="1" id="KW-0472">Membrane</keyword>
<accession>A0A108U6E5</accession>
<evidence type="ECO:0000313" key="2">
    <source>
        <dbReference type="EMBL" id="KWS03391.1"/>
    </source>
</evidence>
<dbReference type="OrthoDB" id="6054402at2"/>
<keyword evidence="1" id="KW-1133">Transmembrane helix</keyword>
<gene>
    <name evidence="2" type="ORF">AZ78_0937</name>
</gene>
<evidence type="ECO:0000313" key="3">
    <source>
        <dbReference type="Proteomes" id="UP000023435"/>
    </source>
</evidence>
<reference evidence="2 3" key="1">
    <citation type="journal article" date="2014" name="Genome Announc.">
        <title>Draft Genome Sequence of Lysobacter capsici AZ78, a Bacterium Antagonistic to Plant-Pathogenic Oomycetes.</title>
        <authorList>
            <person name="Puopolo G."/>
            <person name="Sonego P."/>
            <person name="Engelen K."/>
            <person name="Pertot I."/>
        </authorList>
    </citation>
    <scope>NUCLEOTIDE SEQUENCE [LARGE SCALE GENOMIC DNA]</scope>
    <source>
        <strain evidence="2 3">AZ78</strain>
    </source>
</reference>
<keyword evidence="1" id="KW-0812">Transmembrane</keyword>
<name>A0A108U6E5_9GAMM</name>
<keyword evidence="3" id="KW-1185">Reference proteome</keyword>
<dbReference type="Proteomes" id="UP000023435">
    <property type="component" value="Unassembled WGS sequence"/>
</dbReference>
<organism evidence="2 3">
    <name type="scientific">Lysobacter capsici AZ78</name>
    <dbReference type="NCBI Taxonomy" id="1444315"/>
    <lineage>
        <taxon>Bacteria</taxon>
        <taxon>Pseudomonadati</taxon>
        <taxon>Pseudomonadota</taxon>
        <taxon>Gammaproteobacteria</taxon>
        <taxon>Lysobacterales</taxon>
        <taxon>Lysobacteraceae</taxon>
        <taxon>Lysobacter</taxon>
    </lineage>
</organism>
<dbReference type="EMBL" id="JAJA02000001">
    <property type="protein sequence ID" value="KWS03391.1"/>
    <property type="molecule type" value="Genomic_DNA"/>
</dbReference>
<comment type="caution">
    <text evidence="2">The sequence shown here is derived from an EMBL/GenBank/DDBJ whole genome shotgun (WGS) entry which is preliminary data.</text>
</comment>
<dbReference type="AlphaFoldDB" id="A0A108U6E5"/>
<proteinExistence type="predicted"/>
<protein>
    <recommendedName>
        <fullName evidence="4">Toxin CptA</fullName>
    </recommendedName>
</protein>
<evidence type="ECO:0008006" key="4">
    <source>
        <dbReference type="Google" id="ProtNLM"/>
    </source>
</evidence>
<evidence type="ECO:0000256" key="1">
    <source>
        <dbReference type="SAM" id="Phobius"/>
    </source>
</evidence>
<feature type="transmembrane region" description="Helical" evidence="1">
    <location>
        <begin position="37"/>
        <end position="54"/>
    </location>
</feature>
<feature type="transmembrane region" description="Helical" evidence="1">
    <location>
        <begin position="12"/>
        <end position="31"/>
    </location>
</feature>
<sequence>MADCELQWRPSRWLASALIVLGLLGGVSAWVSELPRSLSLPIAGLALLWAIASARRELRRPARPLTIRGGRATLAGEAIADLRLHWRGWLARLDFTGPDGRRQRLLWWPDTLDAAARRELRLAVAVTAPARDTRSVAP</sequence>